<dbReference type="Proteomes" id="UP001652394">
    <property type="component" value="Unassembled WGS sequence"/>
</dbReference>
<evidence type="ECO:0000256" key="1">
    <source>
        <dbReference type="SAM" id="Phobius"/>
    </source>
</evidence>
<name>A0ABT2TDM5_9FIRM</name>
<organism evidence="3 4">
    <name type="scientific">Faecalicatena acetigenes</name>
    <dbReference type="NCBI Taxonomy" id="2981790"/>
    <lineage>
        <taxon>Bacteria</taxon>
        <taxon>Bacillati</taxon>
        <taxon>Bacillota</taxon>
        <taxon>Clostridia</taxon>
        <taxon>Lachnospirales</taxon>
        <taxon>Lachnospiraceae</taxon>
        <taxon>Faecalicatena</taxon>
    </lineage>
</organism>
<comment type="caution">
    <text evidence="3">The sequence shown here is derived from an EMBL/GenBank/DDBJ whole genome shotgun (WGS) entry which is preliminary data.</text>
</comment>
<evidence type="ECO:0000313" key="3">
    <source>
        <dbReference type="EMBL" id="MCU6748390.1"/>
    </source>
</evidence>
<evidence type="ECO:0000259" key="2">
    <source>
        <dbReference type="Pfam" id="PF07811"/>
    </source>
</evidence>
<dbReference type="EMBL" id="JAOQJX010000021">
    <property type="protein sequence ID" value="MCU6748390.1"/>
    <property type="molecule type" value="Genomic_DNA"/>
</dbReference>
<sequence length="133" mass="15572">MESFRKKGRKNSVTGITSIQMAYIMPAFFFLFILIIHTVFYFHDKIILNGAACETAVLGAQLERKQDETEKTNLEQFFRERTEKKLILFSEYTISIGKTNSEITVKAEAKKNKMKLKIEQKARIMKTEKRLRN</sequence>
<feature type="transmembrane region" description="Helical" evidence="1">
    <location>
        <begin position="21"/>
        <end position="42"/>
    </location>
</feature>
<feature type="domain" description="TadE-like" evidence="2">
    <location>
        <begin position="15"/>
        <end position="56"/>
    </location>
</feature>
<reference evidence="3 4" key="1">
    <citation type="journal article" date="2021" name="ISME Commun">
        <title>Automated analysis of genomic sequences facilitates high-throughput and comprehensive description of bacteria.</title>
        <authorList>
            <person name="Hitch T.C.A."/>
        </authorList>
    </citation>
    <scope>NUCLEOTIDE SEQUENCE [LARGE SCALE GENOMIC DNA]</scope>
    <source>
        <strain evidence="3 4">H2_18</strain>
    </source>
</reference>
<keyword evidence="1" id="KW-0472">Membrane</keyword>
<keyword evidence="4" id="KW-1185">Reference proteome</keyword>
<protein>
    <submittedName>
        <fullName evidence="3">Pilus assembly protein</fullName>
    </submittedName>
</protein>
<proteinExistence type="predicted"/>
<accession>A0ABT2TDM5</accession>
<evidence type="ECO:0000313" key="4">
    <source>
        <dbReference type="Proteomes" id="UP001652394"/>
    </source>
</evidence>
<dbReference type="Pfam" id="PF07811">
    <property type="entry name" value="TadE"/>
    <property type="match status" value="1"/>
</dbReference>
<keyword evidence="1" id="KW-0812">Transmembrane</keyword>
<dbReference type="RefSeq" id="WP_059067136.1">
    <property type="nucleotide sequence ID" value="NZ_JAOQJX010000021.1"/>
</dbReference>
<keyword evidence="1" id="KW-1133">Transmembrane helix</keyword>
<gene>
    <name evidence="3" type="ORF">OCV51_12105</name>
</gene>
<dbReference type="InterPro" id="IPR012495">
    <property type="entry name" value="TadE-like_dom"/>
</dbReference>